<keyword evidence="11" id="KW-0460">Magnesium</keyword>
<evidence type="ECO:0000256" key="14">
    <source>
        <dbReference type="ARBA" id="ARBA00025228"/>
    </source>
</evidence>
<comment type="subcellular location">
    <subcellularLocation>
        <location evidence="2">Cell membrane</location>
        <topology evidence="2">Multi-pass membrane protein</topology>
    </subcellularLocation>
</comment>
<dbReference type="Pfam" id="PF02654">
    <property type="entry name" value="CobS"/>
    <property type="match status" value="1"/>
</dbReference>
<dbReference type="EMBL" id="FPHN01000111">
    <property type="protein sequence ID" value="SFV60216.1"/>
    <property type="molecule type" value="Genomic_DNA"/>
</dbReference>
<evidence type="ECO:0000256" key="15">
    <source>
        <dbReference type="ARBA" id="ARBA00032605"/>
    </source>
</evidence>
<evidence type="ECO:0000256" key="5">
    <source>
        <dbReference type="ARBA" id="ARBA00013200"/>
    </source>
</evidence>
<reference evidence="20" key="1">
    <citation type="submission" date="2016-10" db="EMBL/GenBank/DDBJ databases">
        <authorList>
            <person name="de Groot N.N."/>
        </authorList>
    </citation>
    <scope>NUCLEOTIDE SEQUENCE</scope>
</reference>
<feature type="transmembrane region" description="Helical" evidence="19">
    <location>
        <begin position="226"/>
        <end position="244"/>
    </location>
</feature>
<evidence type="ECO:0000256" key="18">
    <source>
        <dbReference type="ARBA" id="ARBA00049504"/>
    </source>
</evidence>
<keyword evidence="10 19" id="KW-0812">Transmembrane</keyword>
<dbReference type="PANTHER" id="PTHR34148:SF1">
    <property type="entry name" value="ADENOSYLCOBINAMIDE-GDP RIBAZOLETRANSFERASE"/>
    <property type="match status" value="1"/>
</dbReference>
<evidence type="ECO:0000256" key="10">
    <source>
        <dbReference type="ARBA" id="ARBA00022692"/>
    </source>
</evidence>
<sequence length="245" mass="27532">MKNFYLGFKFAFSYFSILPIEFKENDNLADKSVLASMLLFLPFVGLVLGAVIVIFFLSIAHLEWYASLISAVLYMMFYGFIHTEAVIDVADAIYASHSGKDAYSIIKEPTVGAMGVLYAIGFLLLKVSGVVYLFNHHLLMEFIAILIISRLSLLILFRIHTFKSSFATLLKESLSNKYLIASFTLFIAIGSIMLHKFIFLLLIGLLLAYIISLWIKSKIKFVNGDVLGATLESVEILLFFVVAMF</sequence>
<evidence type="ECO:0000256" key="16">
    <source>
        <dbReference type="ARBA" id="ARBA00032853"/>
    </source>
</evidence>
<dbReference type="AlphaFoldDB" id="A0A1W1C359"/>
<feature type="transmembrane region" description="Helical" evidence="19">
    <location>
        <begin position="178"/>
        <end position="211"/>
    </location>
</feature>
<evidence type="ECO:0000256" key="11">
    <source>
        <dbReference type="ARBA" id="ARBA00022842"/>
    </source>
</evidence>
<dbReference type="GO" id="GO:0051073">
    <property type="term" value="F:adenosylcobinamide-GDP ribazoletransferase activity"/>
    <property type="evidence" value="ECO:0007669"/>
    <property type="project" value="UniProtKB-EC"/>
</dbReference>
<dbReference type="EC" id="2.7.8.26" evidence="5"/>
<evidence type="ECO:0000256" key="9">
    <source>
        <dbReference type="ARBA" id="ARBA00022679"/>
    </source>
</evidence>
<dbReference type="UniPathway" id="UPA00148">
    <property type="reaction ID" value="UER00238"/>
</dbReference>
<comment type="similarity">
    <text evidence="4">Belongs to the CobS family.</text>
</comment>
<dbReference type="GO" id="GO:0008818">
    <property type="term" value="F:cobalamin 5'-phosphate synthase activity"/>
    <property type="evidence" value="ECO:0007669"/>
    <property type="project" value="InterPro"/>
</dbReference>
<evidence type="ECO:0000256" key="17">
    <source>
        <dbReference type="ARBA" id="ARBA00048623"/>
    </source>
</evidence>
<evidence type="ECO:0000256" key="6">
    <source>
        <dbReference type="ARBA" id="ARBA00015850"/>
    </source>
</evidence>
<evidence type="ECO:0000256" key="1">
    <source>
        <dbReference type="ARBA" id="ARBA00001946"/>
    </source>
</evidence>
<feature type="transmembrane region" description="Helical" evidence="19">
    <location>
        <begin position="65"/>
        <end position="90"/>
    </location>
</feature>
<accession>A0A1W1C359</accession>
<comment type="catalytic activity">
    <reaction evidence="17">
        <text>alpha-ribazole + adenosylcob(III)inamide-GDP = adenosylcob(III)alamin + GMP + H(+)</text>
        <dbReference type="Rhea" id="RHEA:16049"/>
        <dbReference type="ChEBI" id="CHEBI:10329"/>
        <dbReference type="ChEBI" id="CHEBI:15378"/>
        <dbReference type="ChEBI" id="CHEBI:18408"/>
        <dbReference type="ChEBI" id="CHEBI:58115"/>
        <dbReference type="ChEBI" id="CHEBI:60487"/>
        <dbReference type="EC" id="2.7.8.26"/>
    </reaction>
</comment>
<protein>
    <recommendedName>
        <fullName evidence="6">Adenosylcobinamide-GDP ribazoletransferase</fullName>
        <ecNumber evidence="5">2.7.8.26</ecNumber>
    </recommendedName>
    <alternativeName>
        <fullName evidence="16">Cobalamin synthase</fullName>
    </alternativeName>
    <alternativeName>
        <fullName evidence="15">Cobalamin-5'-phosphate synthase</fullName>
    </alternativeName>
</protein>
<dbReference type="HAMAP" id="MF_00719">
    <property type="entry name" value="CobS"/>
    <property type="match status" value="1"/>
</dbReference>
<evidence type="ECO:0000256" key="3">
    <source>
        <dbReference type="ARBA" id="ARBA00004663"/>
    </source>
</evidence>
<evidence type="ECO:0000313" key="20">
    <source>
        <dbReference type="EMBL" id="SFV60216.1"/>
    </source>
</evidence>
<evidence type="ECO:0000256" key="4">
    <source>
        <dbReference type="ARBA" id="ARBA00010561"/>
    </source>
</evidence>
<dbReference type="GO" id="GO:0005886">
    <property type="term" value="C:plasma membrane"/>
    <property type="evidence" value="ECO:0007669"/>
    <property type="project" value="UniProtKB-SubCell"/>
</dbReference>
<comment type="pathway">
    <text evidence="3">Cofactor biosynthesis; adenosylcobalamin biosynthesis; adenosylcobalamin from cob(II)yrinate a,c-diamide: step 7/7.</text>
</comment>
<evidence type="ECO:0000256" key="13">
    <source>
        <dbReference type="ARBA" id="ARBA00023136"/>
    </source>
</evidence>
<comment type="cofactor">
    <cofactor evidence="1">
        <name>Mg(2+)</name>
        <dbReference type="ChEBI" id="CHEBI:18420"/>
    </cofactor>
</comment>
<keyword evidence="13 19" id="KW-0472">Membrane</keyword>
<feature type="transmembrane region" description="Helical" evidence="19">
    <location>
        <begin position="111"/>
        <end position="132"/>
    </location>
</feature>
<dbReference type="GO" id="GO:0009236">
    <property type="term" value="P:cobalamin biosynthetic process"/>
    <property type="evidence" value="ECO:0007669"/>
    <property type="project" value="UniProtKB-UniPathway"/>
</dbReference>
<gene>
    <name evidence="20" type="ORF">MNB_SV-14-743</name>
</gene>
<feature type="transmembrane region" description="Helical" evidence="19">
    <location>
        <begin position="34"/>
        <end position="59"/>
    </location>
</feature>
<comment type="function">
    <text evidence="14">Joins adenosylcobinamide-GDP and alpha-ribazole to generate adenosylcobalamin (Ado-cobalamin). Also synthesizes adenosylcobalamin 5'-phosphate from adenosylcobinamide-GDP and alpha-ribazole 5'-phosphate.</text>
</comment>
<evidence type="ECO:0000256" key="2">
    <source>
        <dbReference type="ARBA" id="ARBA00004651"/>
    </source>
</evidence>
<organism evidence="20">
    <name type="scientific">hydrothermal vent metagenome</name>
    <dbReference type="NCBI Taxonomy" id="652676"/>
    <lineage>
        <taxon>unclassified sequences</taxon>
        <taxon>metagenomes</taxon>
        <taxon>ecological metagenomes</taxon>
    </lineage>
</organism>
<keyword evidence="9" id="KW-0808">Transferase</keyword>
<comment type="catalytic activity">
    <reaction evidence="18">
        <text>alpha-ribazole 5'-phosphate + adenosylcob(III)inamide-GDP = adenosylcob(III)alamin 5'-phosphate + GMP + H(+)</text>
        <dbReference type="Rhea" id="RHEA:23560"/>
        <dbReference type="ChEBI" id="CHEBI:15378"/>
        <dbReference type="ChEBI" id="CHEBI:57918"/>
        <dbReference type="ChEBI" id="CHEBI:58115"/>
        <dbReference type="ChEBI" id="CHEBI:60487"/>
        <dbReference type="ChEBI" id="CHEBI:60493"/>
        <dbReference type="EC" id="2.7.8.26"/>
    </reaction>
</comment>
<keyword evidence="12 19" id="KW-1133">Transmembrane helix</keyword>
<feature type="transmembrane region" description="Helical" evidence="19">
    <location>
        <begin position="6"/>
        <end position="22"/>
    </location>
</feature>
<keyword evidence="7" id="KW-1003">Cell membrane</keyword>
<evidence type="ECO:0000256" key="19">
    <source>
        <dbReference type="SAM" id="Phobius"/>
    </source>
</evidence>
<proteinExistence type="inferred from homology"/>
<evidence type="ECO:0000256" key="12">
    <source>
        <dbReference type="ARBA" id="ARBA00022989"/>
    </source>
</evidence>
<dbReference type="InterPro" id="IPR003805">
    <property type="entry name" value="CobS"/>
</dbReference>
<name>A0A1W1C359_9ZZZZ</name>
<evidence type="ECO:0000256" key="8">
    <source>
        <dbReference type="ARBA" id="ARBA00022573"/>
    </source>
</evidence>
<keyword evidence="8" id="KW-0169">Cobalamin biosynthesis</keyword>
<feature type="transmembrane region" description="Helical" evidence="19">
    <location>
        <begin position="138"/>
        <end position="157"/>
    </location>
</feature>
<evidence type="ECO:0000256" key="7">
    <source>
        <dbReference type="ARBA" id="ARBA00022475"/>
    </source>
</evidence>
<dbReference type="PANTHER" id="PTHR34148">
    <property type="entry name" value="ADENOSYLCOBINAMIDE-GDP RIBAZOLETRANSFERASE"/>
    <property type="match status" value="1"/>
</dbReference>